<dbReference type="GO" id="GO:0015416">
    <property type="term" value="F:ABC-type phosphonate transporter activity"/>
    <property type="evidence" value="ECO:0007669"/>
    <property type="project" value="InterPro"/>
</dbReference>
<keyword evidence="4 7" id="KW-0812">Transmembrane</keyword>
<keyword evidence="3" id="KW-1003">Cell membrane</keyword>
<dbReference type="SUPFAM" id="SSF161098">
    <property type="entry name" value="MetI-like"/>
    <property type="match status" value="1"/>
</dbReference>
<comment type="subcellular location">
    <subcellularLocation>
        <location evidence="1 7">Cell membrane</location>
        <topology evidence="1 7">Multi-pass membrane protein</topology>
    </subcellularLocation>
</comment>
<dbReference type="Gene3D" id="1.10.3720.10">
    <property type="entry name" value="MetI-like"/>
    <property type="match status" value="1"/>
</dbReference>
<protein>
    <submittedName>
        <fullName evidence="9">Pn transporter membrane channel protein</fullName>
    </submittedName>
</protein>
<feature type="domain" description="ABC transmembrane type-1" evidence="8">
    <location>
        <begin position="61"/>
        <end position="242"/>
    </location>
</feature>
<dbReference type="EMBL" id="LELK01000001">
    <property type="protein sequence ID" value="KMM38575.1"/>
    <property type="molecule type" value="Genomic_DNA"/>
</dbReference>
<dbReference type="CDD" id="cd06261">
    <property type="entry name" value="TM_PBP2"/>
    <property type="match status" value="1"/>
</dbReference>
<name>A0A0J6CZQ6_9BACL</name>
<feature type="transmembrane region" description="Helical" evidence="7">
    <location>
        <begin position="192"/>
        <end position="213"/>
    </location>
</feature>
<evidence type="ECO:0000256" key="6">
    <source>
        <dbReference type="ARBA" id="ARBA00023136"/>
    </source>
</evidence>
<evidence type="ECO:0000256" key="2">
    <source>
        <dbReference type="ARBA" id="ARBA00022448"/>
    </source>
</evidence>
<dbReference type="InterPro" id="IPR035906">
    <property type="entry name" value="MetI-like_sf"/>
</dbReference>
<keyword evidence="6 7" id="KW-0472">Membrane</keyword>
<comment type="caution">
    <text evidence="9">The sequence shown here is derived from an EMBL/GenBank/DDBJ whole genome shotgun (WGS) entry which is preliminary data.</text>
</comment>
<reference evidence="9" key="1">
    <citation type="submission" date="2015-06" db="EMBL/GenBank/DDBJ databases">
        <authorList>
            <person name="Liu B."/>
            <person name="Wang J."/>
            <person name="Zhu Y."/>
            <person name="Liu G."/>
            <person name="Chen Q."/>
            <person name="Zheng C."/>
            <person name="Che J."/>
            <person name="Ge C."/>
            <person name="Shi H."/>
            <person name="Pan Z."/>
            <person name="Liu X."/>
        </authorList>
    </citation>
    <scope>NUCLEOTIDE SEQUENCE [LARGE SCALE GENOMIC DNA]</scope>
    <source>
        <strain evidence="9">DSM 16346</strain>
    </source>
</reference>
<dbReference type="PANTHER" id="PTHR30043:SF1">
    <property type="entry name" value="ABC TRANSPORT SYSTEM PERMEASE PROTEIN P69"/>
    <property type="match status" value="1"/>
</dbReference>
<evidence type="ECO:0000256" key="4">
    <source>
        <dbReference type="ARBA" id="ARBA00022692"/>
    </source>
</evidence>
<feature type="transmembrane region" description="Helical" evidence="7">
    <location>
        <begin position="6"/>
        <end position="23"/>
    </location>
</feature>
<gene>
    <name evidence="9" type="ORF">AB986_04635</name>
</gene>
<dbReference type="RefSeq" id="WP_048309691.1">
    <property type="nucleotide sequence ID" value="NZ_CP119526.1"/>
</dbReference>
<dbReference type="AlphaFoldDB" id="A0A0J6CZQ6"/>
<evidence type="ECO:0000259" key="8">
    <source>
        <dbReference type="PROSITE" id="PS50928"/>
    </source>
</evidence>
<evidence type="ECO:0000256" key="5">
    <source>
        <dbReference type="ARBA" id="ARBA00022989"/>
    </source>
</evidence>
<dbReference type="Pfam" id="PF00528">
    <property type="entry name" value="BPD_transp_1"/>
    <property type="match status" value="1"/>
</dbReference>
<accession>A0A0J6CZQ6</accession>
<dbReference type="Proteomes" id="UP000035996">
    <property type="component" value="Unassembled WGS sequence"/>
</dbReference>
<feature type="transmembrane region" description="Helical" evidence="7">
    <location>
        <begin position="219"/>
        <end position="241"/>
    </location>
</feature>
<dbReference type="NCBIfam" id="TIGR01097">
    <property type="entry name" value="PhnE"/>
    <property type="match status" value="1"/>
</dbReference>
<dbReference type="PANTHER" id="PTHR30043">
    <property type="entry name" value="PHOSPHONATES TRANSPORT SYSTEM PERMEASE PROTEIN"/>
    <property type="match status" value="1"/>
</dbReference>
<dbReference type="PATRIC" id="fig|157733.3.peg.3157"/>
<evidence type="ECO:0000313" key="10">
    <source>
        <dbReference type="Proteomes" id="UP000035996"/>
    </source>
</evidence>
<evidence type="ECO:0000256" key="7">
    <source>
        <dbReference type="RuleBase" id="RU363032"/>
    </source>
</evidence>
<comment type="similarity">
    <text evidence="7">Belongs to the binding-protein-dependent transport system permease family.</text>
</comment>
<keyword evidence="2 7" id="KW-0813">Transport</keyword>
<dbReference type="PROSITE" id="PS50928">
    <property type="entry name" value="ABC_TM1"/>
    <property type="match status" value="1"/>
</dbReference>
<evidence type="ECO:0000256" key="3">
    <source>
        <dbReference type="ARBA" id="ARBA00022475"/>
    </source>
</evidence>
<dbReference type="InterPro" id="IPR005769">
    <property type="entry name" value="PhnE/PtxC"/>
</dbReference>
<dbReference type="OrthoDB" id="8557224at2"/>
<feature type="transmembrane region" description="Helical" evidence="7">
    <location>
        <begin position="111"/>
        <end position="134"/>
    </location>
</feature>
<feature type="transmembrane region" description="Helical" evidence="7">
    <location>
        <begin position="62"/>
        <end position="86"/>
    </location>
</feature>
<evidence type="ECO:0000313" key="9">
    <source>
        <dbReference type="EMBL" id="KMM38575.1"/>
    </source>
</evidence>
<proteinExistence type="inferred from homology"/>
<sequence>MAWFKWKHLIIFIVVIGFMIWSARVTEFDIRKFSQFNNMVDFLSNWFPLNTSIIPKMLEASFVTLGMAFLGSFVGLLVALPISLLAAKNTAGRFYGIIRIMLSFIRSIPEIVLGLMFLTVVGPGPFAATIAIIVHNGSVLSKLIAELIEAADKGPQEAMKAVGARSLPGALFSIFPQIWPNVLSHYFYRFEVAIRTSLILGLVGGGGIGQQLFVHFKTFQYSTVAVDVMIIMMIVIAVDFLGSRVRQYVM</sequence>
<dbReference type="GO" id="GO:0005886">
    <property type="term" value="C:plasma membrane"/>
    <property type="evidence" value="ECO:0007669"/>
    <property type="project" value="UniProtKB-SubCell"/>
</dbReference>
<organism evidence="9 10">
    <name type="scientific">Guptibacillus hwajinpoensis</name>
    <dbReference type="NCBI Taxonomy" id="208199"/>
    <lineage>
        <taxon>Bacteria</taxon>
        <taxon>Bacillati</taxon>
        <taxon>Bacillota</taxon>
        <taxon>Bacilli</taxon>
        <taxon>Bacillales</taxon>
        <taxon>Guptibacillaceae</taxon>
        <taxon>Guptibacillus</taxon>
    </lineage>
</organism>
<keyword evidence="5 7" id="KW-1133">Transmembrane helix</keyword>
<dbReference type="STRING" id="157733.AB986_04635"/>
<evidence type="ECO:0000256" key="1">
    <source>
        <dbReference type="ARBA" id="ARBA00004651"/>
    </source>
</evidence>
<dbReference type="InterPro" id="IPR000515">
    <property type="entry name" value="MetI-like"/>
</dbReference>
<keyword evidence="10" id="KW-1185">Reference proteome</keyword>